<dbReference type="PROSITE" id="PS51293">
    <property type="entry name" value="SANT"/>
    <property type="match status" value="2"/>
</dbReference>
<feature type="compositionally biased region" description="Polar residues" evidence="5">
    <location>
        <begin position="2527"/>
        <end position="2542"/>
    </location>
</feature>
<feature type="region of interest" description="Disordered" evidence="5">
    <location>
        <begin position="2219"/>
        <end position="2258"/>
    </location>
</feature>
<proteinExistence type="inferred from homology"/>
<feature type="compositionally biased region" description="Polar residues" evidence="5">
    <location>
        <begin position="1143"/>
        <end position="1157"/>
    </location>
</feature>
<feature type="compositionally biased region" description="Low complexity" evidence="5">
    <location>
        <begin position="2181"/>
        <end position="2196"/>
    </location>
</feature>
<feature type="compositionally biased region" description="Polar residues" evidence="5">
    <location>
        <begin position="1944"/>
        <end position="1956"/>
    </location>
</feature>
<evidence type="ECO:0000256" key="2">
    <source>
        <dbReference type="ARBA" id="ARBA00010097"/>
    </source>
</evidence>
<dbReference type="GO" id="GO:0000785">
    <property type="term" value="C:chromatin"/>
    <property type="evidence" value="ECO:0007669"/>
    <property type="project" value="TreeGrafter"/>
</dbReference>
<feature type="compositionally biased region" description="Polar residues" evidence="5">
    <location>
        <begin position="642"/>
        <end position="653"/>
    </location>
</feature>
<dbReference type="Gene3D" id="1.20.58.1880">
    <property type="match status" value="1"/>
</dbReference>
<feature type="compositionally biased region" description="Polar residues" evidence="5">
    <location>
        <begin position="2197"/>
        <end position="2206"/>
    </location>
</feature>
<evidence type="ECO:0000313" key="8">
    <source>
        <dbReference type="EMBL" id="CAL1275615.1"/>
    </source>
</evidence>
<feature type="compositionally biased region" description="Polar residues" evidence="5">
    <location>
        <begin position="740"/>
        <end position="752"/>
    </location>
</feature>
<evidence type="ECO:0000313" key="9">
    <source>
        <dbReference type="Proteomes" id="UP001497382"/>
    </source>
</evidence>
<dbReference type="CDD" id="cd00167">
    <property type="entry name" value="SANT"/>
    <property type="match status" value="2"/>
</dbReference>
<dbReference type="FunFam" id="1.10.10.60:FF:000026">
    <property type="entry name" value="Nuclear receptor corepressor 2 isoform 1"/>
    <property type="match status" value="1"/>
</dbReference>
<feature type="region of interest" description="Disordered" evidence="5">
    <location>
        <begin position="2274"/>
        <end position="2482"/>
    </location>
</feature>
<feature type="compositionally biased region" description="Low complexity" evidence="5">
    <location>
        <begin position="605"/>
        <end position="614"/>
    </location>
</feature>
<feature type="compositionally biased region" description="Polar residues" evidence="5">
    <location>
        <begin position="2235"/>
        <end position="2257"/>
    </location>
</feature>
<dbReference type="InterPro" id="IPR031557">
    <property type="entry name" value="N-CoR_GPS2_interact"/>
</dbReference>
<feature type="compositionally biased region" description="Low complexity" evidence="5">
    <location>
        <begin position="2662"/>
        <end position="2682"/>
    </location>
</feature>
<feature type="domain" description="Myb-like" evidence="6">
    <location>
        <begin position="870"/>
        <end position="916"/>
    </location>
</feature>
<feature type="region of interest" description="Disordered" evidence="5">
    <location>
        <begin position="1822"/>
        <end position="1873"/>
    </location>
</feature>
<feature type="compositionally biased region" description="Polar residues" evidence="5">
    <location>
        <begin position="1372"/>
        <end position="1398"/>
    </location>
</feature>
<feature type="compositionally biased region" description="Basic and acidic residues" evidence="5">
    <location>
        <begin position="723"/>
        <end position="739"/>
    </location>
</feature>
<organism evidence="8 9">
    <name type="scientific">Larinioides sclopetarius</name>
    <dbReference type="NCBI Taxonomy" id="280406"/>
    <lineage>
        <taxon>Eukaryota</taxon>
        <taxon>Metazoa</taxon>
        <taxon>Ecdysozoa</taxon>
        <taxon>Arthropoda</taxon>
        <taxon>Chelicerata</taxon>
        <taxon>Arachnida</taxon>
        <taxon>Araneae</taxon>
        <taxon>Araneomorphae</taxon>
        <taxon>Entelegynae</taxon>
        <taxon>Araneoidea</taxon>
        <taxon>Araneidae</taxon>
        <taxon>Larinioides</taxon>
    </lineage>
</organism>
<dbReference type="GO" id="GO:0006357">
    <property type="term" value="P:regulation of transcription by RNA polymerase II"/>
    <property type="evidence" value="ECO:0007669"/>
    <property type="project" value="TreeGrafter"/>
</dbReference>
<dbReference type="InterPro" id="IPR017884">
    <property type="entry name" value="SANT_dom"/>
</dbReference>
<comment type="caution">
    <text evidence="8">The sequence shown here is derived from an EMBL/GenBank/DDBJ whole genome shotgun (WGS) entry which is preliminary data.</text>
</comment>
<dbReference type="GO" id="GO:0005654">
    <property type="term" value="C:nucleoplasm"/>
    <property type="evidence" value="ECO:0007669"/>
    <property type="project" value="UniProtKB-ARBA"/>
</dbReference>
<feature type="compositionally biased region" description="Polar residues" evidence="5">
    <location>
        <begin position="1645"/>
        <end position="1673"/>
    </location>
</feature>
<evidence type="ECO:0000256" key="4">
    <source>
        <dbReference type="SAM" id="Coils"/>
    </source>
</evidence>
<dbReference type="SUPFAM" id="SSF46689">
    <property type="entry name" value="Homeodomain-like"/>
    <property type="match status" value="2"/>
</dbReference>
<feature type="compositionally biased region" description="Polar residues" evidence="5">
    <location>
        <begin position="1782"/>
        <end position="1791"/>
    </location>
</feature>
<feature type="coiled-coil region" evidence="4">
    <location>
        <begin position="283"/>
        <end position="317"/>
    </location>
</feature>
<dbReference type="GO" id="GO:0032991">
    <property type="term" value="C:protein-containing complex"/>
    <property type="evidence" value="ECO:0007669"/>
    <property type="project" value="UniProtKB-ARBA"/>
</dbReference>
<feature type="region of interest" description="Disordered" evidence="5">
    <location>
        <begin position="1645"/>
        <end position="1681"/>
    </location>
</feature>
<feature type="compositionally biased region" description="Polar residues" evidence="5">
    <location>
        <begin position="999"/>
        <end position="1014"/>
    </location>
</feature>
<feature type="region of interest" description="Disordered" evidence="5">
    <location>
        <begin position="597"/>
        <end position="753"/>
    </location>
</feature>
<dbReference type="Pfam" id="PF15784">
    <property type="entry name" value="GPS2_interact"/>
    <property type="match status" value="1"/>
</dbReference>
<feature type="compositionally biased region" description="Basic residues" evidence="5">
    <location>
        <begin position="1193"/>
        <end position="1202"/>
    </location>
</feature>
<protein>
    <recommendedName>
        <fullName evidence="10">Nuclear receptor corepressor 1</fullName>
    </recommendedName>
</protein>
<feature type="compositionally biased region" description="Basic and acidic residues" evidence="5">
    <location>
        <begin position="988"/>
        <end position="998"/>
    </location>
</feature>
<feature type="compositionally biased region" description="Basic and acidic residues" evidence="5">
    <location>
        <begin position="1215"/>
        <end position="1237"/>
    </location>
</feature>
<feature type="compositionally biased region" description="Basic and acidic residues" evidence="5">
    <location>
        <begin position="1285"/>
        <end position="1301"/>
    </location>
</feature>
<feature type="compositionally biased region" description="Basic and acidic residues" evidence="5">
    <location>
        <begin position="2274"/>
        <end position="2286"/>
    </location>
</feature>
<feature type="compositionally biased region" description="Low complexity" evidence="5">
    <location>
        <begin position="629"/>
        <end position="641"/>
    </location>
</feature>
<feature type="compositionally biased region" description="Low complexity" evidence="5">
    <location>
        <begin position="2156"/>
        <end position="2172"/>
    </location>
</feature>
<dbReference type="Gene3D" id="1.10.10.60">
    <property type="entry name" value="Homeodomain-like"/>
    <property type="match status" value="1"/>
</dbReference>
<evidence type="ECO:0000256" key="3">
    <source>
        <dbReference type="ARBA" id="ARBA00023054"/>
    </source>
</evidence>
<keyword evidence="3 4" id="KW-0175">Coiled coil</keyword>
<feature type="compositionally biased region" description="Low complexity" evidence="5">
    <location>
        <begin position="85"/>
        <end position="94"/>
    </location>
</feature>
<dbReference type="PANTHER" id="PTHR13992:SF39">
    <property type="entry name" value="SMRTER, ISOFORM G"/>
    <property type="match status" value="1"/>
</dbReference>
<feature type="compositionally biased region" description="Polar residues" evidence="5">
    <location>
        <begin position="694"/>
        <end position="705"/>
    </location>
</feature>
<feature type="domain" description="SANT" evidence="7">
    <location>
        <begin position="873"/>
        <end position="924"/>
    </location>
</feature>
<feature type="domain" description="SANT" evidence="7">
    <location>
        <begin position="533"/>
        <end position="584"/>
    </location>
</feature>
<dbReference type="InterPro" id="IPR009057">
    <property type="entry name" value="Homeodomain-like_sf"/>
</dbReference>
<feature type="region of interest" description="Disordered" evidence="5">
    <location>
        <begin position="1143"/>
        <end position="1163"/>
    </location>
</feature>
<feature type="compositionally biased region" description="Polar residues" evidence="5">
    <location>
        <begin position="1915"/>
        <end position="1928"/>
    </location>
</feature>
<dbReference type="EMBL" id="CAXIEN010000086">
    <property type="protein sequence ID" value="CAL1275615.1"/>
    <property type="molecule type" value="Genomic_DNA"/>
</dbReference>
<accession>A0AAV1ZVE4</accession>
<dbReference type="Gene3D" id="1.20.5.430">
    <property type="match status" value="1"/>
</dbReference>
<evidence type="ECO:0008006" key="10">
    <source>
        <dbReference type="Google" id="ProtNLM"/>
    </source>
</evidence>
<sequence length="2718" mass="300144">MSICHPRKQYFQHFTQPEVSINFQSSNISLISSHAFKKSVHWPPHDGNAQYKRPPHQSLPHGAGGGHHSPPLTGTRGYPYPQDPSSRCSTSSTSYVTSASSPHLVHPGGGGAIYASANHMYRDSHFQVDARAPSEPPHHIDRYGDHNVHNVRRRLSLRPAPTPEYSVALERERYMDAFRYQYEREVALGVSYSSNAITARTLKPPVVSVHTPSEMDNAQPMKRPRLAVEPKAPVHQPLTIDTRNVVIKKEPAYTPQVEAISPTLPSEEGRCESPVRTVKDSMKDNILSTINRIDKEINQIESQISKLQKKKLELEAEASKPSITKEAVKDVYPIESKQMSIAQMIYSENKTKAQESHAILDKIGPKVEIPMYNQPCDTAVYFENKRKFLAFRSKLVKWFQWRHRERELREKHLTETYSKLMQEWLKKMEKKENNAAKKAKDAKLREFFEKQFPELKKQREDKERISRVSTRIRSESEWEEIIDGLQEQEMEEKKMRSYAVIPPIILDSRQRRLWYVNNNGLVEDLCQEYKERQMLNIWTDQEKEIFREKYLQHPKNFALIASCLERKTVADCVQYYYLSKKGENFKQLLRKHSVRKRTRALGKPQQNQQQQIAQTSGVTTRQQEDAKASSLVSSCSTSTPSNFETTTQAPTDCSASSSTSTVTTSSSTVTNCSTTPTSSSITAVSADSSATSAMETSGPSGSLNSKPDPGKIPLPNNIRKKKEAVMKGMEGKEDARSDSDTASDQQNDNNPAQPCAVCKMELDNYNQSRALTKSNCSTFGIRESDLVAGMRVCASCRFKSVRKWCPIPTCKTPKRKVKRLRPLPSKLSELSIEAKEALLNELEIPPDVAKCCSACFNRIIRKLENNSAGDTESCETKWTDYETDMIKQALSQHGTDWEAVANVVGTKSKEQCRQFFFSCKHKLGLDDIVHEFKKSKRYNEDMQQDGKPPPIVTDEEESGETTSSCDEDDRADRCSSDTASAPSPVDKILSEDKSENQRTQENANETNQPSILNSDESRSRNLPHLDASPKCQPDYDSSATVSADEGQNDGRDPSPRVVHSSHSLKMSGERKHFQSPLPIPKDENRTSESSIPLVKTLLQDPKVGATLQEDAPPYIQPPKVIKEEPTCVRDLIYQAIEMSLGSQWPSSKGGRNSSPIPTSVPVVLKTESPDITIVEQKKEMDASGALIPPAHSASRHPSRPNSHHMEVSSDFEVQDLSKKVKSRDVSPVKDFLKRERVVTPVRPPSASSSSSSHVQYYNGPPPPAHSNQYRSSQPPPPALSPHYVAEPHHEAYYPRGGDPRGKPFLTSERPHSQPPHLVAQSSSLPSSSSVPPHAKPIPIKATVPPPPPLVASKPSQMSPKIPFKDRIVSMPPSGSITQGTPVNQQSIPVPPTNLSSSRYEGLIRNLPPPQTKEGGSITLGTPVQHELKRIPSSRPESFPPNLPENIVRQAVPAMYDPSVMEYYRQVAPGGQQYAFAPGYPPYPGNMAPQRPPYPNESQLSTKQIMIDFNTSKQMQMRRGGGGPPEKELKVSPRGSDSSPAQIVPQENHLHPMYPPANYQGGSGPHYNHVPSGYQTADSRYMHHRSQNAQIDRTRSPSGVESPLSAGYPHPGKRSPSLALASGRQNVIQNVHRSITWGTVKPSVIQAPQSASSRTPDMRTETISPATVRKSTPSPRHPQPMLYPSVPPSGHDAFNTLVNAAVAQPSLIVPKDGKGSPTSNTHSRQEVKSPRDRPVVEGLEKTLMDMHQRPRSYAEPGHNLSSHERSRSNEPSPPEQLSESHRYQSSVHSSYDLSREQRMSEKQMLMNDQPSTLRLGNMREPFSREQFERQMRQTNVSASRDRVYGKKEEERCRSGSSESQTPNYPSPSPQQSDLDNEASKIFSQSFQKDAPRSNSSPRGFTAANLIDAIITRQINQNPDTPAVTKSSSMDIFGQYHPGYEGSKTPPKSSTKMNSRTEVVTIDDEPENEKTSSWPERSNPHGRSPPVSSSNPMPGVPMSYPNEKVYTLSEHIAAIISKDYNSPSDATQTQPIYSNSQPSVTTSVSASTRPSYVIGVASNPHNPNGKPLEGIASALPPEAVLVNSNTPHGVPDHSPQNCPGNGCSYHTHSWKLRRALQQDRDRDHRSPGLNESAHKRPSSNQSSDIPQEERQIIRVAQTSSPSAPASTRTSPTGPYGVEPISPPSQSSENVESSSRANSQPPAWTNNPGITGLLTTRHIYPQEYPEGIPPPSIPHYSVPTTVSSGSLSGPNRPPHQQQMGLSPLDYVKNRIVEVMRTADNEQEVSESRRPQSAMSYSEERDQLQHLYRYPPGSERDVSAERPGSTGNGPPVLQGQRYSPAVSRYSPVPPRPSSAAERVPSRNSTPGEMPRSHKRGSEGHLVSGDWRDSPSVSSRASSRSVSPSNIDHPDNVSRKKTRSEGTFIPESTTDRAPVLLPQNSIGIQRSGSLSEAPRLSSNNPSPQILDSQGASKGIVSPRMDSYLPSQTDGECYKFRISDNRPESQWSLMNNHNRTTENEPLARLSEPMSIGAASSTTVEPFSPSNRTDIPLKLERNETGTRQSPVTGSSSGSQEPSRNSPSASSQGQRSATSTPIGMNVSSSSGLYSPFGAPNGSVSSSTNAMFSSATTLPPPASPHVAYSSFSGMGNTYAYPFSALSMRSLNVSTTHSSTSLTNNSSSVSSTHISSMPVNTSSRNSPSPLHRNSNQPPPLLSSKYEPLSDED</sequence>
<feature type="region of interest" description="Disordered" evidence="5">
    <location>
        <begin position="938"/>
        <end position="1089"/>
    </location>
</feature>
<feature type="region of interest" description="Disordered" evidence="5">
    <location>
        <begin position="1175"/>
        <end position="1421"/>
    </location>
</feature>
<feature type="region of interest" description="Disordered" evidence="5">
    <location>
        <begin position="1915"/>
        <end position="1996"/>
    </location>
</feature>
<feature type="compositionally biased region" description="Basic and acidic residues" evidence="5">
    <location>
        <begin position="2544"/>
        <end position="2553"/>
    </location>
</feature>
<feature type="compositionally biased region" description="Polar residues" evidence="5">
    <location>
        <begin position="2433"/>
        <end position="2466"/>
    </location>
</feature>
<feature type="region of interest" description="Disordered" evidence="5">
    <location>
        <begin position="41"/>
        <end position="94"/>
    </location>
</feature>
<dbReference type="Proteomes" id="UP001497382">
    <property type="component" value="Unassembled WGS sequence"/>
</dbReference>
<feature type="region of interest" description="Disordered" evidence="5">
    <location>
        <begin position="2114"/>
        <end position="2207"/>
    </location>
</feature>
<gene>
    <name evidence="8" type="ORF">LARSCL_LOCUS8178</name>
</gene>
<feature type="compositionally biased region" description="Basic and acidic residues" evidence="5">
    <location>
        <begin position="2114"/>
        <end position="2124"/>
    </location>
</feature>
<feature type="region of interest" description="Disordered" evidence="5">
    <location>
        <begin position="1513"/>
        <end position="1617"/>
    </location>
</feature>
<comment type="similarity">
    <text evidence="2">Belongs to the N-CoR nuclear receptor corepressors family.</text>
</comment>
<evidence type="ECO:0000256" key="5">
    <source>
        <dbReference type="SAM" id="MobiDB-lite"/>
    </source>
</evidence>
<reference evidence="8 9" key="1">
    <citation type="submission" date="2024-04" db="EMBL/GenBank/DDBJ databases">
        <authorList>
            <person name="Rising A."/>
            <person name="Reimegard J."/>
            <person name="Sonavane S."/>
            <person name="Akerstrom W."/>
            <person name="Nylinder S."/>
            <person name="Hedman E."/>
            <person name="Kallberg Y."/>
        </authorList>
    </citation>
    <scope>NUCLEOTIDE SEQUENCE [LARGE SCALE GENOMIC DNA]</scope>
</reference>
<comment type="subcellular location">
    <subcellularLocation>
        <location evidence="1">Nucleus</location>
    </subcellularLocation>
</comment>
<dbReference type="InterPro" id="IPR051571">
    <property type="entry name" value="N-CoR_corepressor"/>
</dbReference>
<feature type="region of interest" description="Disordered" evidence="5">
    <location>
        <begin position="2526"/>
        <end position="2594"/>
    </location>
</feature>
<evidence type="ECO:0000256" key="1">
    <source>
        <dbReference type="ARBA" id="ARBA00004123"/>
    </source>
</evidence>
<dbReference type="InterPro" id="IPR001005">
    <property type="entry name" value="SANT/Myb"/>
</dbReference>
<feature type="compositionally biased region" description="Acidic residues" evidence="5">
    <location>
        <begin position="953"/>
        <end position="969"/>
    </location>
</feature>
<feature type="compositionally biased region" description="Polar residues" evidence="5">
    <location>
        <begin position="2683"/>
        <end position="2701"/>
    </location>
</feature>
<dbReference type="PANTHER" id="PTHR13992">
    <property type="entry name" value="NUCLEAR RECEPTOR CO-REPRESSOR RELATED NCOR"/>
    <property type="match status" value="1"/>
</dbReference>
<name>A0AAV1ZVE4_9ARAC</name>
<feature type="region of interest" description="Disordered" evidence="5">
    <location>
        <begin position="2662"/>
        <end position="2718"/>
    </location>
</feature>
<feature type="region of interest" description="Disordered" evidence="5">
    <location>
        <begin position="1706"/>
        <end position="1798"/>
    </location>
</feature>
<feature type="compositionally biased region" description="Low complexity" evidence="5">
    <location>
        <begin position="1321"/>
        <end position="1342"/>
    </location>
</feature>
<evidence type="ECO:0000259" key="6">
    <source>
        <dbReference type="PROSITE" id="PS50090"/>
    </source>
</evidence>
<feature type="compositionally biased region" description="Basic and acidic residues" evidence="5">
    <location>
        <begin position="1838"/>
        <end position="1852"/>
    </location>
</feature>
<dbReference type="SMART" id="SM00717">
    <property type="entry name" value="SANT"/>
    <property type="match status" value="2"/>
</dbReference>
<evidence type="ECO:0000259" key="7">
    <source>
        <dbReference type="PROSITE" id="PS51293"/>
    </source>
</evidence>
<dbReference type="PROSITE" id="PS50090">
    <property type="entry name" value="MYB_LIKE"/>
    <property type="match status" value="1"/>
</dbReference>
<feature type="compositionally biased region" description="Polar residues" evidence="5">
    <location>
        <begin position="1586"/>
        <end position="1598"/>
    </location>
</feature>
<feature type="compositionally biased region" description="Polar residues" evidence="5">
    <location>
        <begin position="2554"/>
        <end position="2594"/>
    </location>
</feature>
<dbReference type="Pfam" id="PF00249">
    <property type="entry name" value="Myb_DNA-binding"/>
    <property type="match status" value="2"/>
</dbReference>
<feature type="region of interest" description="Disordered" evidence="5">
    <location>
        <begin position="2021"/>
        <end position="2042"/>
    </location>
</feature>
<feature type="compositionally biased region" description="Basic and acidic residues" evidence="5">
    <location>
        <begin position="1722"/>
        <end position="1747"/>
    </location>
</feature>
<keyword evidence="9" id="KW-1185">Reference proteome</keyword>
<feature type="compositionally biased region" description="Low complexity" evidence="5">
    <location>
        <begin position="654"/>
        <end position="693"/>
    </location>
</feature>
<feature type="compositionally biased region" description="Low complexity" evidence="5">
    <location>
        <begin position="2385"/>
        <end position="2400"/>
    </location>
</feature>